<dbReference type="AlphaFoldDB" id="H5WXV0"/>
<dbReference type="Pfam" id="PF12680">
    <property type="entry name" value="SnoaL_2"/>
    <property type="match status" value="1"/>
</dbReference>
<dbReference type="OrthoDB" id="7064268at2"/>
<reference evidence="2 3" key="1">
    <citation type="journal article" date="2012" name="Stand. Genomic Sci.">
        <title>Genome sequence of the ocean sediment bacterium Saccharomonospora marina type strain (XMU15(T)).</title>
        <authorList>
            <person name="Klenk H.P."/>
            <person name="Lu M."/>
            <person name="Lucas S."/>
            <person name="Lapidus A."/>
            <person name="Copeland A."/>
            <person name="Pitluck S."/>
            <person name="Goodwin L.A."/>
            <person name="Han C."/>
            <person name="Tapia R."/>
            <person name="Brambilla E.M."/>
            <person name="Potter G."/>
            <person name="Land M."/>
            <person name="Ivanova N."/>
            <person name="Rohde M."/>
            <person name="Goker M."/>
            <person name="Detter J.C."/>
            <person name="Li W.J."/>
            <person name="Kyrpides N.C."/>
            <person name="Woyke T."/>
        </authorList>
    </citation>
    <scope>NUCLEOTIDE SEQUENCE [LARGE SCALE GENOMIC DNA]</scope>
    <source>
        <strain evidence="2 3">XMU15</strain>
    </source>
</reference>
<evidence type="ECO:0000259" key="1">
    <source>
        <dbReference type="Pfam" id="PF12680"/>
    </source>
</evidence>
<dbReference type="HOGENOM" id="CLU_142681_0_0_11"/>
<dbReference type="SUPFAM" id="SSF54427">
    <property type="entry name" value="NTF2-like"/>
    <property type="match status" value="1"/>
</dbReference>
<dbReference type="Gene3D" id="3.10.450.50">
    <property type="match status" value="1"/>
</dbReference>
<sequence>MDESTTRSPREVFEDHLRLAQQRDFEQDIARNFAPDCVALTGRGVFHGHEGLRRLARMLAEELPTGRWTYRVQLVEGNIAYLEWSADSGDAVVDDGADSFFIADGRVVAQTIHYTVRSPAGEVLIGPDGTRPGDEPR</sequence>
<dbReference type="EMBL" id="CM001439">
    <property type="protein sequence ID" value="EHR51759.1"/>
    <property type="molecule type" value="Genomic_DNA"/>
</dbReference>
<dbReference type="InterPro" id="IPR032710">
    <property type="entry name" value="NTF2-like_dom_sf"/>
</dbReference>
<organism evidence="2 3">
    <name type="scientific">Saccharomonospora marina XMU15</name>
    <dbReference type="NCBI Taxonomy" id="882083"/>
    <lineage>
        <taxon>Bacteria</taxon>
        <taxon>Bacillati</taxon>
        <taxon>Actinomycetota</taxon>
        <taxon>Actinomycetes</taxon>
        <taxon>Pseudonocardiales</taxon>
        <taxon>Pseudonocardiaceae</taxon>
        <taxon>Saccharomonospora</taxon>
    </lineage>
</organism>
<name>H5WXV0_9PSEU</name>
<accession>H5WXV0</accession>
<dbReference type="STRING" id="882083.SacmaDRAFT_3545"/>
<keyword evidence="3" id="KW-1185">Reference proteome</keyword>
<gene>
    <name evidence="2" type="ORF">SacmaDRAFT_3545</name>
</gene>
<dbReference type="InterPro" id="IPR037401">
    <property type="entry name" value="SnoaL-like"/>
</dbReference>
<dbReference type="eggNOG" id="COG4319">
    <property type="taxonomic scope" value="Bacteria"/>
</dbReference>
<evidence type="ECO:0000313" key="3">
    <source>
        <dbReference type="Proteomes" id="UP000004926"/>
    </source>
</evidence>
<dbReference type="RefSeq" id="WP_009155141.1">
    <property type="nucleotide sequence ID" value="NZ_CM001439.1"/>
</dbReference>
<feature type="domain" description="SnoaL-like" evidence="1">
    <location>
        <begin position="14"/>
        <end position="109"/>
    </location>
</feature>
<evidence type="ECO:0000313" key="2">
    <source>
        <dbReference type="EMBL" id="EHR51759.1"/>
    </source>
</evidence>
<dbReference type="Proteomes" id="UP000004926">
    <property type="component" value="Chromosome"/>
</dbReference>
<proteinExistence type="predicted"/>
<protein>
    <recommendedName>
        <fullName evidence="1">SnoaL-like domain-containing protein</fullName>
    </recommendedName>
</protein>